<gene>
    <name evidence="1" type="ORF">J0A68_12945</name>
</gene>
<organism evidence="1 2">
    <name type="scientific">Algoriphagus oliviformis</name>
    <dbReference type="NCBI Taxonomy" id="2811231"/>
    <lineage>
        <taxon>Bacteria</taxon>
        <taxon>Pseudomonadati</taxon>
        <taxon>Bacteroidota</taxon>
        <taxon>Cytophagia</taxon>
        <taxon>Cytophagales</taxon>
        <taxon>Cyclobacteriaceae</taxon>
        <taxon>Algoriphagus</taxon>
    </lineage>
</organism>
<dbReference type="EMBL" id="JAFKCT010000005">
    <property type="protein sequence ID" value="MBN7811858.1"/>
    <property type="molecule type" value="Genomic_DNA"/>
</dbReference>
<dbReference type="Proteomes" id="UP000664317">
    <property type="component" value="Unassembled WGS sequence"/>
</dbReference>
<dbReference type="PANTHER" id="PTHR37463:SF1">
    <property type="entry name" value="DUF2256 DOMAIN-CONTAINING PROTEIN"/>
    <property type="match status" value="1"/>
</dbReference>
<comment type="caution">
    <text evidence="1">The sequence shown here is derived from an EMBL/GenBank/DDBJ whole genome shotgun (WGS) entry which is preliminary data.</text>
</comment>
<sequence>MKKNELPQKNCPVCNRPFSWRKKWEKNWGEVKYCSERCRRNKPHDPSD</sequence>
<dbReference type="Pfam" id="PF10013">
    <property type="entry name" value="DUF2256"/>
    <property type="match status" value="1"/>
</dbReference>
<dbReference type="PIRSF" id="PIRSF037205">
    <property type="entry name" value="UCP037205"/>
    <property type="match status" value="1"/>
</dbReference>
<evidence type="ECO:0000313" key="1">
    <source>
        <dbReference type="EMBL" id="MBN7811858.1"/>
    </source>
</evidence>
<evidence type="ECO:0000313" key="2">
    <source>
        <dbReference type="Proteomes" id="UP000664317"/>
    </source>
</evidence>
<reference evidence="1 2" key="1">
    <citation type="submission" date="2021-03" db="EMBL/GenBank/DDBJ databases">
        <title>novel species isolated from a fishpond in China.</title>
        <authorList>
            <person name="Lu H."/>
            <person name="Cai Z."/>
        </authorList>
    </citation>
    <scope>NUCLEOTIDE SEQUENCE [LARGE SCALE GENOMIC DNA]</scope>
    <source>
        <strain evidence="1 2">H41</strain>
    </source>
</reference>
<accession>A0ABS3C426</accession>
<proteinExistence type="predicted"/>
<keyword evidence="2" id="KW-1185">Reference proteome</keyword>
<name>A0ABS3C426_9BACT</name>
<dbReference type="InterPro" id="IPR017136">
    <property type="entry name" value="UCP037205"/>
</dbReference>
<protein>
    <submittedName>
        <fullName evidence="1">DUF2256 domain-containing protein</fullName>
    </submittedName>
</protein>
<dbReference type="RefSeq" id="WP_206578639.1">
    <property type="nucleotide sequence ID" value="NZ_JAFKCT010000005.1"/>
</dbReference>
<dbReference type="PANTHER" id="PTHR37463">
    <property type="entry name" value="GSL3115 PROTEIN"/>
    <property type="match status" value="1"/>
</dbReference>